<dbReference type="AlphaFoldDB" id="A0A3E2GUL6"/>
<keyword evidence="3" id="KW-1185">Reference proteome</keyword>
<accession>A0A3E2GUL6</accession>
<gene>
    <name evidence="2" type="ORF">B7463_g11519</name>
</gene>
<proteinExistence type="predicted"/>
<feature type="non-terminal residue" evidence="2">
    <location>
        <position position="351"/>
    </location>
</feature>
<evidence type="ECO:0000313" key="3">
    <source>
        <dbReference type="Proteomes" id="UP000258309"/>
    </source>
</evidence>
<evidence type="ECO:0000313" key="2">
    <source>
        <dbReference type="EMBL" id="RFU24821.1"/>
    </source>
</evidence>
<name>A0A3E2GUL6_SCYLI</name>
<feature type="compositionally biased region" description="Polar residues" evidence="1">
    <location>
        <begin position="229"/>
        <end position="253"/>
    </location>
</feature>
<dbReference type="Proteomes" id="UP000258309">
    <property type="component" value="Unassembled WGS sequence"/>
</dbReference>
<feature type="non-terminal residue" evidence="2">
    <location>
        <position position="1"/>
    </location>
</feature>
<dbReference type="EMBL" id="NCSJ02000399">
    <property type="protein sequence ID" value="RFU24821.1"/>
    <property type="molecule type" value="Genomic_DNA"/>
</dbReference>
<feature type="compositionally biased region" description="Polar residues" evidence="1">
    <location>
        <begin position="203"/>
        <end position="216"/>
    </location>
</feature>
<reference evidence="2 3" key="1">
    <citation type="submission" date="2018-05" db="EMBL/GenBank/DDBJ databases">
        <title>Draft genome sequence of Scytalidium lignicola DSM 105466, a ubiquitous saprotrophic fungus.</title>
        <authorList>
            <person name="Buettner E."/>
            <person name="Gebauer A.M."/>
            <person name="Hofrichter M."/>
            <person name="Liers C."/>
            <person name="Kellner H."/>
        </authorList>
    </citation>
    <scope>NUCLEOTIDE SEQUENCE [LARGE SCALE GENOMIC DNA]</scope>
    <source>
        <strain evidence="2 3">DSM 105466</strain>
    </source>
</reference>
<feature type="region of interest" description="Disordered" evidence="1">
    <location>
        <begin position="202"/>
        <end position="259"/>
    </location>
</feature>
<organism evidence="2 3">
    <name type="scientific">Scytalidium lignicola</name>
    <name type="common">Hyphomycete</name>
    <dbReference type="NCBI Taxonomy" id="5539"/>
    <lineage>
        <taxon>Eukaryota</taxon>
        <taxon>Fungi</taxon>
        <taxon>Dikarya</taxon>
        <taxon>Ascomycota</taxon>
        <taxon>Pezizomycotina</taxon>
        <taxon>Leotiomycetes</taxon>
        <taxon>Leotiomycetes incertae sedis</taxon>
        <taxon>Scytalidium</taxon>
    </lineage>
</organism>
<sequence>MPYQRQNGKYISNLSTINRNVDPVSKPKNNLWSDNPSLLKVDPEFMTGSPDESLDSGLFSVSDSSEQAASLDSNESAYPLLKTLLCKLLTGFQNTTQCQSSSSRNGNEQGLERHLDLETCPRNDPAILEGISHHQQRQLTRKSKSSLSEENQWFAIWEILFPGRQRPISAYVEAGLSMQMRRFREYCSTHGPSTLAALIESDPTLSGPETTENNAECISRKDSPREEQTLSSGRDNSLQPMQLETPGNSNSDSGAVLGSPLSFRQTASSMSMLSESPNMTDLSYEDTSPIQDGIEDQSRELDLLDISGGDPFQDQLYDPAFSTIEQLHNEFDLDFSQLCQDFQDEDCLVKS</sequence>
<dbReference type="OrthoDB" id="3521097at2759"/>
<protein>
    <submittedName>
        <fullName evidence="2">Uncharacterized protein</fullName>
    </submittedName>
</protein>
<comment type="caution">
    <text evidence="2">The sequence shown here is derived from an EMBL/GenBank/DDBJ whole genome shotgun (WGS) entry which is preliminary data.</text>
</comment>
<evidence type="ECO:0000256" key="1">
    <source>
        <dbReference type="SAM" id="MobiDB-lite"/>
    </source>
</evidence>
<feature type="compositionally biased region" description="Basic and acidic residues" evidence="1">
    <location>
        <begin position="218"/>
        <end position="228"/>
    </location>
</feature>